<reference evidence="1 2" key="1">
    <citation type="journal article" date="2019" name="Int. J. Syst. Evol. Microbiol.">
        <title>The Global Catalogue of Microorganisms (GCM) 10K type strain sequencing project: providing services to taxonomists for standard genome sequencing and annotation.</title>
        <authorList>
            <consortium name="The Broad Institute Genomics Platform"/>
            <consortium name="The Broad Institute Genome Sequencing Center for Infectious Disease"/>
            <person name="Wu L."/>
            <person name="Ma J."/>
        </authorList>
    </citation>
    <scope>NUCLEOTIDE SEQUENCE [LARGE SCALE GENOMIC DNA]</scope>
    <source>
        <strain evidence="1 2">JCM 17504</strain>
    </source>
</reference>
<proteinExistence type="predicted"/>
<organism evidence="1 2">
    <name type="scientific">Haladaptatus pallidirubidus</name>
    <dbReference type="NCBI Taxonomy" id="1008152"/>
    <lineage>
        <taxon>Archaea</taxon>
        <taxon>Methanobacteriati</taxon>
        <taxon>Methanobacteriota</taxon>
        <taxon>Stenosarchaea group</taxon>
        <taxon>Halobacteria</taxon>
        <taxon>Halobacteriales</taxon>
        <taxon>Haladaptataceae</taxon>
        <taxon>Haladaptatus</taxon>
    </lineage>
</organism>
<evidence type="ECO:0008006" key="3">
    <source>
        <dbReference type="Google" id="ProtNLM"/>
    </source>
</evidence>
<evidence type="ECO:0000313" key="1">
    <source>
        <dbReference type="EMBL" id="GAA5040227.1"/>
    </source>
</evidence>
<name>A0AAV3UAN7_9EURY</name>
<comment type="caution">
    <text evidence="1">The sequence shown here is derived from an EMBL/GenBank/DDBJ whole genome shotgun (WGS) entry which is preliminary data.</text>
</comment>
<evidence type="ECO:0000313" key="2">
    <source>
        <dbReference type="Proteomes" id="UP001501729"/>
    </source>
</evidence>
<accession>A0AAV3UAN7</accession>
<dbReference type="Pfam" id="PF24366">
    <property type="entry name" value="DUF7522"/>
    <property type="match status" value="1"/>
</dbReference>
<dbReference type="AlphaFoldDB" id="A0AAV3UAN7"/>
<gene>
    <name evidence="1" type="ORF">GCM10025751_00540</name>
</gene>
<sequence>MDDMREEQVSETKAALVSAFAEFGGEKLRDIWLFDQSDFEMLYLRDDVADKLDEIDVSKFVDNERFGFVTRDTYDQLYYASYQYTVRGFDDFEQFRMFFADDERNVGVFASLDLQPSGHDYESLFRHVTDIASGYDVPTVAATESERWNR</sequence>
<protein>
    <recommendedName>
        <fullName evidence="3">Sensory transduction regulator</fullName>
    </recommendedName>
</protein>
<dbReference type="EMBL" id="BAABKX010000001">
    <property type="protein sequence ID" value="GAA5040227.1"/>
    <property type="molecule type" value="Genomic_DNA"/>
</dbReference>
<dbReference type="Proteomes" id="UP001501729">
    <property type="component" value="Unassembled WGS sequence"/>
</dbReference>
<keyword evidence="2" id="KW-1185">Reference proteome</keyword>
<dbReference type="InterPro" id="IPR055944">
    <property type="entry name" value="DUF7522"/>
</dbReference>